<dbReference type="AlphaFoldDB" id="A0A974HRW0"/>
<evidence type="ECO:0000313" key="2">
    <source>
        <dbReference type="Proteomes" id="UP000694892"/>
    </source>
</evidence>
<sequence length="336" mass="36205">MGTLGEHYITPNDCVMMPYCGKCGAECETVFKRLTTFCPLCGQGCWVGPFTSLEGSPGPIILPLASPARFSSPLRVPDVVAAILPTPTLGTLSKQPPATGCATASANPASPTLGRVDQELASIPKGGVIATLPAKKSTATHGKGCGRVPSTIFPVKAPSQISGAVASASCSSEEGSLDSIKKVSTSPLQLSHLGILPPTPSFLVSPGRADPKKQCTISRIQRIINIKVYFYQWGYFMPYAPKWVFDEMEKHLDKWIYELIRKENIGGGGLLHSDATKRECDLRPHSCGKFHEEKHFSLSEPIPNGGRFNKSHPNYYLSYEDTKSNSCLGKEIHPAS</sequence>
<accession>A0A974HRW0</accession>
<evidence type="ECO:0000313" key="1">
    <source>
        <dbReference type="EMBL" id="OCT87783.1"/>
    </source>
</evidence>
<dbReference type="EMBL" id="CM004471">
    <property type="protein sequence ID" value="OCT87783.1"/>
    <property type="molecule type" value="Genomic_DNA"/>
</dbReference>
<name>A0A974HRW0_XENLA</name>
<reference evidence="2" key="1">
    <citation type="journal article" date="2016" name="Nature">
        <title>Genome evolution in the allotetraploid frog Xenopus laevis.</title>
        <authorList>
            <person name="Session A.M."/>
            <person name="Uno Y."/>
            <person name="Kwon T."/>
            <person name="Chapman J.A."/>
            <person name="Toyoda A."/>
            <person name="Takahashi S."/>
            <person name="Fukui A."/>
            <person name="Hikosaka A."/>
            <person name="Suzuki A."/>
            <person name="Kondo M."/>
            <person name="van Heeringen S.J."/>
            <person name="Quigley I."/>
            <person name="Heinz S."/>
            <person name="Ogino H."/>
            <person name="Ochi H."/>
            <person name="Hellsten U."/>
            <person name="Lyons J.B."/>
            <person name="Simakov O."/>
            <person name="Putnam N."/>
            <person name="Stites J."/>
            <person name="Kuroki Y."/>
            <person name="Tanaka T."/>
            <person name="Michiue T."/>
            <person name="Watanabe M."/>
            <person name="Bogdanovic O."/>
            <person name="Lister R."/>
            <person name="Georgiou G."/>
            <person name="Paranjpe S.S."/>
            <person name="van Kruijsbergen I."/>
            <person name="Shu S."/>
            <person name="Carlson J."/>
            <person name="Kinoshita T."/>
            <person name="Ohta Y."/>
            <person name="Mawaribuchi S."/>
            <person name="Jenkins J."/>
            <person name="Grimwood J."/>
            <person name="Schmutz J."/>
            <person name="Mitros T."/>
            <person name="Mozaffari S.V."/>
            <person name="Suzuki Y."/>
            <person name="Haramoto Y."/>
            <person name="Yamamoto T.S."/>
            <person name="Takagi C."/>
            <person name="Heald R."/>
            <person name="Miller K."/>
            <person name="Haudenschild C."/>
            <person name="Kitzman J."/>
            <person name="Nakayama T."/>
            <person name="Izutsu Y."/>
            <person name="Robert J."/>
            <person name="Fortriede J."/>
            <person name="Burns K."/>
            <person name="Lotay V."/>
            <person name="Karimi K."/>
            <person name="Yasuoka Y."/>
            <person name="Dichmann D.S."/>
            <person name="Flajnik M.F."/>
            <person name="Houston D.W."/>
            <person name="Shendure J."/>
            <person name="DuPasquier L."/>
            <person name="Vize P.D."/>
            <person name="Zorn A.M."/>
            <person name="Ito M."/>
            <person name="Marcotte E.M."/>
            <person name="Wallingford J.B."/>
            <person name="Ito Y."/>
            <person name="Asashima M."/>
            <person name="Ueno N."/>
            <person name="Matsuda Y."/>
            <person name="Veenstra G.J."/>
            <person name="Fujiyama A."/>
            <person name="Harland R.M."/>
            <person name="Taira M."/>
            <person name="Rokhsar D.S."/>
        </authorList>
    </citation>
    <scope>NUCLEOTIDE SEQUENCE [LARGE SCALE GENOMIC DNA]</scope>
    <source>
        <strain evidence="2">J</strain>
    </source>
</reference>
<dbReference type="Proteomes" id="UP000694892">
    <property type="component" value="Chromosome 3S"/>
</dbReference>
<proteinExistence type="predicted"/>
<protein>
    <submittedName>
        <fullName evidence="1">Uncharacterized protein</fullName>
    </submittedName>
</protein>
<organism evidence="1 2">
    <name type="scientific">Xenopus laevis</name>
    <name type="common">African clawed frog</name>
    <dbReference type="NCBI Taxonomy" id="8355"/>
    <lineage>
        <taxon>Eukaryota</taxon>
        <taxon>Metazoa</taxon>
        <taxon>Chordata</taxon>
        <taxon>Craniata</taxon>
        <taxon>Vertebrata</taxon>
        <taxon>Euteleostomi</taxon>
        <taxon>Amphibia</taxon>
        <taxon>Batrachia</taxon>
        <taxon>Anura</taxon>
        <taxon>Pipoidea</taxon>
        <taxon>Pipidae</taxon>
        <taxon>Xenopodinae</taxon>
        <taxon>Xenopus</taxon>
        <taxon>Xenopus</taxon>
    </lineage>
</organism>
<gene>
    <name evidence="1" type="ORF">XELAEV_18021481mg</name>
</gene>